<feature type="signal peptide" evidence="1">
    <location>
        <begin position="1"/>
        <end position="19"/>
    </location>
</feature>
<protein>
    <submittedName>
        <fullName evidence="2">Uncharacterized protein</fullName>
    </submittedName>
</protein>
<dbReference type="AlphaFoldDB" id="U4LMT0"/>
<organism evidence="2 3">
    <name type="scientific">Pyronema omphalodes (strain CBS 100304)</name>
    <name type="common">Pyronema confluens</name>
    <dbReference type="NCBI Taxonomy" id="1076935"/>
    <lineage>
        <taxon>Eukaryota</taxon>
        <taxon>Fungi</taxon>
        <taxon>Dikarya</taxon>
        <taxon>Ascomycota</taxon>
        <taxon>Pezizomycotina</taxon>
        <taxon>Pezizomycetes</taxon>
        <taxon>Pezizales</taxon>
        <taxon>Pyronemataceae</taxon>
        <taxon>Pyronema</taxon>
    </lineage>
</organism>
<name>U4LMT0_PYROM</name>
<keyword evidence="3" id="KW-1185">Reference proteome</keyword>
<feature type="chain" id="PRO_5004652483" evidence="1">
    <location>
        <begin position="20"/>
        <end position="77"/>
    </location>
</feature>
<evidence type="ECO:0000313" key="2">
    <source>
        <dbReference type="EMBL" id="CCX33434.1"/>
    </source>
</evidence>
<proteinExistence type="predicted"/>
<accession>U4LMT0</accession>
<evidence type="ECO:0000256" key="1">
    <source>
        <dbReference type="SAM" id="SignalP"/>
    </source>
</evidence>
<gene>
    <name evidence="2" type="ORF">PCON_01144</name>
</gene>
<sequence>MELSIIFAAVFSAVVIASAVPNPDAVADDSDVFQLEKRRDCYDSGCGNPCRQGYKIEKATICGSPGRVPLFNRVCCR</sequence>
<keyword evidence="1" id="KW-0732">Signal</keyword>
<evidence type="ECO:0000313" key="3">
    <source>
        <dbReference type="Proteomes" id="UP000018144"/>
    </source>
</evidence>
<dbReference type="Proteomes" id="UP000018144">
    <property type="component" value="Unassembled WGS sequence"/>
</dbReference>
<reference evidence="2 3" key="1">
    <citation type="journal article" date="2013" name="PLoS Genet.">
        <title>The genome and development-dependent transcriptomes of Pyronema confluens: a window into fungal evolution.</title>
        <authorList>
            <person name="Traeger S."/>
            <person name="Altegoer F."/>
            <person name="Freitag M."/>
            <person name="Gabaldon T."/>
            <person name="Kempken F."/>
            <person name="Kumar A."/>
            <person name="Marcet-Houben M."/>
            <person name="Poggeler S."/>
            <person name="Stajich J.E."/>
            <person name="Nowrousian M."/>
        </authorList>
    </citation>
    <scope>NUCLEOTIDE SEQUENCE [LARGE SCALE GENOMIC DNA]</scope>
    <source>
        <strain evidence="3">CBS 100304</strain>
        <tissue evidence="2">Vegetative mycelium</tissue>
    </source>
</reference>
<dbReference type="EMBL" id="HF936082">
    <property type="protein sequence ID" value="CCX33434.1"/>
    <property type="molecule type" value="Genomic_DNA"/>
</dbReference>